<dbReference type="EMBL" id="QVOD01000091">
    <property type="protein sequence ID" value="RFT61901.1"/>
    <property type="molecule type" value="Genomic_DNA"/>
</dbReference>
<evidence type="ECO:0000313" key="3">
    <source>
        <dbReference type="EMBL" id="RFT61901.1"/>
    </source>
</evidence>
<dbReference type="EMBL" id="JMQC01000004">
    <property type="protein sequence ID" value="KFN06580.1"/>
    <property type="molecule type" value="Genomic_DNA"/>
</dbReference>
<dbReference type="Proteomes" id="UP000264294">
    <property type="component" value="Unassembled WGS sequence"/>
</dbReference>
<feature type="transmembrane region" description="Helical" evidence="1">
    <location>
        <begin position="7"/>
        <end position="29"/>
    </location>
</feature>
<keyword evidence="1" id="KW-0472">Membrane</keyword>
<name>A0A090Z8R7_9BACI</name>
<keyword evidence="1" id="KW-1133">Transmembrane helix</keyword>
<gene>
    <name evidence="3" type="ORF">D0U04_29700</name>
    <name evidence="2" type="ORF">DJ93_6101</name>
</gene>
<protein>
    <submittedName>
        <fullName evidence="2">Putative membrane protein</fullName>
    </submittedName>
</protein>
<proteinExistence type="predicted"/>
<evidence type="ECO:0000313" key="2">
    <source>
        <dbReference type="EMBL" id="KFN06580.1"/>
    </source>
</evidence>
<feature type="transmembrane region" description="Helical" evidence="1">
    <location>
        <begin position="49"/>
        <end position="70"/>
    </location>
</feature>
<dbReference type="AlphaFoldDB" id="A0A090Z8R7"/>
<reference evidence="2 4" key="1">
    <citation type="submission" date="2014-04" db="EMBL/GenBank/DDBJ databases">
        <authorList>
            <person name="Bishop-Lilly K.A."/>
            <person name="Broomall S.M."/>
            <person name="Chain P.S."/>
            <person name="Chertkov O."/>
            <person name="Coyne S.R."/>
            <person name="Daligault H.E."/>
            <person name="Davenport K.W."/>
            <person name="Erkkila T."/>
            <person name="Frey K.G."/>
            <person name="Gibbons H.S."/>
            <person name="Gu W."/>
            <person name="Jaissle J."/>
            <person name="Johnson S.L."/>
            <person name="Koroleva G.I."/>
            <person name="Ladner J.T."/>
            <person name="Lo C.-C."/>
            <person name="Minogue T.D."/>
            <person name="Munk C."/>
            <person name="Palacios G.F."/>
            <person name="Redden C.L."/>
            <person name="Rosenzweig C.N."/>
            <person name="Scholz M.B."/>
            <person name="Teshima H."/>
            <person name="Xu Y."/>
        </authorList>
    </citation>
    <scope>NUCLEOTIDE SEQUENCE [LARGE SCALE GENOMIC DNA]</scope>
    <source>
        <strain evidence="2 4">BHP</strain>
    </source>
</reference>
<keyword evidence="1" id="KW-0812">Transmembrane</keyword>
<dbReference type="Proteomes" id="UP000029389">
    <property type="component" value="Unassembled WGS sequence"/>
</dbReference>
<dbReference type="RefSeq" id="WP_042978627.1">
    <property type="nucleotide sequence ID" value="NZ_JMQC01000004.1"/>
</dbReference>
<keyword evidence="5" id="KW-1185">Reference proteome</keyword>
<evidence type="ECO:0000313" key="4">
    <source>
        <dbReference type="Proteomes" id="UP000029389"/>
    </source>
</evidence>
<evidence type="ECO:0000313" key="5">
    <source>
        <dbReference type="Proteomes" id="UP000264294"/>
    </source>
</evidence>
<dbReference type="PATRIC" id="fig|1405.8.peg.28"/>
<organism evidence="2 4">
    <name type="scientific">Bacillus clarus</name>
    <dbReference type="NCBI Taxonomy" id="2338372"/>
    <lineage>
        <taxon>Bacteria</taxon>
        <taxon>Bacillati</taxon>
        <taxon>Bacillota</taxon>
        <taxon>Bacilli</taxon>
        <taxon>Bacillales</taxon>
        <taxon>Bacillaceae</taxon>
        <taxon>Bacillus</taxon>
        <taxon>Bacillus cereus group</taxon>
    </lineage>
</organism>
<feature type="transmembrane region" description="Helical" evidence="1">
    <location>
        <begin position="82"/>
        <end position="100"/>
    </location>
</feature>
<accession>A0A090Z8R7</accession>
<evidence type="ECO:0000256" key="1">
    <source>
        <dbReference type="SAM" id="Phobius"/>
    </source>
</evidence>
<reference evidence="3 5" key="2">
    <citation type="submission" date="2018-08" db="EMBL/GenBank/DDBJ databases">
        <title>Bacillus clarus sp. nov. strain PS00077A.</title>
        <authorList>
            <person name="Mendez Acevedo M."/>
            <person name="Carroll L."/>
            <person name="Mukherjee M."/>
            <person name="Wiedmann M."/>
            <person name="Kovac J."/>
        </authorList>
    </citation>
    <scope>NUCLEOTIDE SEQUENCE [LARGE SCALE GENOMIC DNA]</scope>
    <source>
        <strain evidence="3 5">PS00077A</strain>
    </source>
</reference>
<sequence length="102" mass="11785">MKILRSKFICGAIGANIIFCLALLVYVVFYNELIYPNQNYVDTRRDCAYIFYAFIIPLVISTGFSIIALYKEKTQKKILVPNLFFSIEFLIFTGGWFLFISG</sequence>
<comment type="caution">
    <text evidence="2">The sequence shown here is derived from an EMBL/GenBank/DDBJ whole genome shotgun (WGS) entry which is preliminary data.</text>
</comment>